<proteinExistence type="predicted"/>
<dbReference type="OrthoDB" id="1738613at2759"/>
<dbReference type="SUPFAM" id="SSF53098">
    <property type="entry name" value="Ribonuclease H-like"/>
    <property type="match status" value="1"/>
</dbReference>
<dbReference type="InterPro" id="IPR036397">
    <property type="entry name" value="RNaseH_sf"/>
</dbReference>
<dbReference type="InterPro" id="IPR001584">
    <property type="entry name" value="Integrase_cat-core"/>
</dbReference>
<dbReference type="Gene3D" id="3.30.420.10">
    <property type="entry name" value="Ribonuclease H-like superfamily/Ribonuclease H"/>
    <property type="match status" value="1"/>
</dbReference>
<dbReference type="GO" id="GO:0003676">
    <property type="term" value="F:nucleic acid binding"/>
    <property type="evidence" value="ECO:0007669"/>
    <property type="project" value="InterPro"/>
</dbReference>
<evidence type="ECO:0000313" key="3">
    <source>
        <dbReference type="Proteomes" id="UP000325315"/>
    </source>
</evidence>
<keyword evidence="3" id="KW-1185">Reference proteome</keyword>
<evidence type="ECO:0000259" key="1">
    <source>
        <dbReference type="PROSITE" id="PS50994"/>
    </source>
</evidence>
<evidence type="ECO:0000313" key="2">
    <source>
        <dbReference type="EMBL" id="KAA3487718.1"/>
    </source>
</evidence>
<dbReference type="PANTHER" id="PTHR45835:SF99">
    <property type="entry name" value="CHROMO DOMAIN-CONTAINING PROTEIN-RELATED"/>
    <property type="match status" value="1"/>
</dbReference>
<organism evidence="2 3">
    <name type="scientific">Gossypium australe</name>
    <dbReference type="NCBI Taxonomy" id="47621"/>
    <lineage>
        <taxon>Eukaryota</taxon>
        <taxon>Viridiplantae</taxon>
        <taxon>Streptophyta</taxon>
        <taxon>Embryophyta</taxon>
        <taxon>Tracheophyta</taxon>
        <taxon>Spermatophyta</taxon>
        <taxon>Magnoliopsida</taxon>
        <taxon>eudicotyledons</taxon>
        <taxon>Gunneridae</taxon>
        <taxon>Pentapetalae</taxon>
        <taxon>rosids</taxon>
        <taxon>malvids</taxon>
        <taxon>Malvales</taxon>
        <taxon>Malvaceae</taxon>
        <taxon>Malvoideae</taxon>
        <taxon>Gossypium</taxon>
    </lineage>
</organism>
<sequence length="162" mass="18769">MKDTKCDQFKKRMMPGKVANFNIGKDGELREIVEYVSTCLTCQIVKAEHQVPSGKLYPLEILKWKWDKITMDFVLRLPLNPSKKNSIWVIVDRLTKSAHFLPVNTTSSLEKLAELYIVEIVCLHGIPSSIVFDRDPRFTSRFENRLQRSLGTTLQFNTLFHP</sequence>
<dbReference type="EMBL" id="SMMG02000001">
    <property type="protein sequence ID" value="KAA3487718.1"/>
    <property type="molecule type" value="Genomic_DNA"/>
</dbReference>
<name>A0A5B6X1N9_9ROSI</name>
<protein>
    <submittedName>
        <fullName evidence="2">Integrase</fullName>
    </submittedName>
</protein>
<dbReference type="PANTHER" id="PTHR45835">
    <property type="entry name" value="YALI0A06105P"/>
    <property type="match status" value="1"/>
</dbReference>
<reference evidence="3" key="1">
    <citation type="journal article" date="2019" name="Plant Biotechnol. J.">
        <title>Genome sequencing of the Australian wild diploid species Gossypium australe highlights disease resistance and delayed gland morphogenesis.</title>
        <authorList>
            <person name="Cai Y."/>
            <person name="Cai X."/>
            <person name="Wang Q."/>
            <person name="Wang P."/>
            <person name="Zhang Y."/>
            <person name="Cai C."/>
            <person name="Xu Y."/>
            <person name="Wang K."/>
            <person name="Zhou Z."/>
            <person name="Wang C."/>
            <person name="Geng S."/>
            <person name="Li B."/>
            <person name="Dong Q."/>
            <person name="Hou Y."/>
            <person name="Wang H."/>
            <person name="Ai P."/>
            <person name="Liu Z."/>
            <person name="Yi F."/>
            <person name="Sun M."/>
            <person name="An G."/>
            <person name="Cheng J."/>
            <person name="Zhang Y."/>
            <person name="Shi Q."/>
            <person name="Xie Y."/>
            <person name="Shi X."/>
            <person name="Chang Y."/>
            <person name="Huang F."/>
            <person name="Chen Y."/>
            <person name="Hong S."/>
            <person name="Mi L."/>
            <person name="Sun Q."/>
            <person name="Zhang L."/>
            <person name="Zhou B."/>
            <person name="Peng R."/>
            <person name="Zhang X."/>
            <person name="Liu F."/>
        </authorList>
    </citation>
    <scope>NUCLEOTIDE SEQUENCE [LARGE SCALE GENOMIC DNA]</scope>
    <source>
        <strain evidence="3">cv. PA1801</strain>
    </source>
</reference>
<dbReference type="InterPro" id="IPR012337">
    <property type="entry name" value="RNaseH-like_sf"/>
</dbReference>
<dbReference type="GO" id="GO:0015074">
    <property type="term" value="P:DNA integration"/>
    <property type="evidence" value="ECO:0007669"/>
    <property type="project" value="InterPro"/>
</dbReference>
<dbReference type="Proteomes" id="UP000325315">
    <property type="component" value="Unassembled WGS sequence"/>
</dbReference>
<accession>A0A5B6X1N9</accession>
<dbReference type="PROSITE" id="PS50994">
    <property type="entry name" value="INTEGRASE"/>
    <property type="match status" value="1"/>
</dbReference>
<gene>
    <name evidence="2" type="ORF">EPI10_031530</name>
</gene>
<comment type="caution">
    <text evidence="2">The sequence shown here is derived from an EMBL/GenBank/DDBJ whole genome shotgun (WGS) entry which is preliminary data.</text>
</comment>
<dbReference type="AlphaFoldDB" id="A0A5B6X1N9"/>
<feature type="domain" description="Integrase catalytic" evidence="1">
    <location>
        <begin position="54"/>
        <end position="162"/>
    </location>
</feature>